<comment type="caution">
    <text evidence="1">The sequence shown here is derived from an EMBL/GenBank/DDBJ whole genome shotgun (WGS) entry which is preliminary data.</text>
</comment>
<protein>
    <submittedName>
        <fullName evidence="1">Uncharacterized protein</fullName>
    </submittedName>
</protein>
<gene>
    <name evidence="1" type="ORF">Patl1_03507</name>
</gene>
<evidence type="ECO:0000313" key="1">
    <source>
        <dbReference type="EMBL" id="KAJ0112652.1"/>
    </source>
</evidence>
<name>A0ACC1CAS3_9ROSI</name>
<dbReference type="Proteomes" id="UP001164250">
    <property type="component" value="Chromosome 1"/>
</dbReference>
<organism evidence="1 2">
    <name type="scientific">Pistacia atlantica</name>
    <dbReference type="NCBI Taxonomy" id="434234"/>
    <lineage>
        <taxon>Eukaryota</taxon>
        <taxon>Viridiplantae</taxon>
        <taxon>Streptophyta</taxon>
        <taxon>Embryophyta</taxon>
        <taxon>Tracheophyta</taxon>
        <taxon>Spermatophyta</taxon>
        <taxon>Magnoliopsida</taxon>
        <taxon>eudicotyledons</taxon>
        <taxon>Gunneridae</taxon>
        <taxon>Pentapetalae</taxon>
        <taxon>rosids</taxon>
        <taxon>malvids</taxon>
        <taxon>Sapindales</taxon>
        <taxon>Anacardiaceae</taxon>
        <taxon>Pistacia</taxon>
    </lineage>
</organism>
<dbReference type="EMBL" id="CM047897">
    <property type="protein sequence ID" value="KAJ0112652.1"/>
    <property type="molecule type" value="Genomic_DNA"/>
</dbReference>
<evidence type="ECO:0000313" key="2">
    <source>
        <dbReference type="Proteomes" id="UP001164250"/>
    </source>
</evidence>
<accession>A0ACC1CAS3</accession>
<sequence>MENIVMAFGLVVIKMEQTVRVGTTIRILHLPIDSLRHAYKFHHPPGFSKPRYPVPMATHKVFSVVFFVLLGLGICSATIALFTYEGGSGGADCGGVGGEVVGTGSGLELLVLVTLDTEVVEMVKMVAMHLKLEDRVIRYIS</sequence>
<keyword evidence="2" id="KW-1185">Reference proteome</keyword>
<reference evidence="2" key="1">
    <citation type="journal article" date="2023" name="G3 (Bethesda)">
        <title>Genome assembly and association tests identify interacting loci associated with vigor, precocity, and sex in interspecific pistachio rootstocks.</title>
        <authorList>
            <person name="Palmer W."/>
            <person name="Jacygrad E."/>
            <person name="Sagayaradj S."/>
            <person name="Cavanaugh K."/>
            <person name="Han R."/>
            <person name="Bertier L."/>
            <person name="Beede B."/>
            <person name="Kafkas S."/>
            <person name="Golino D."/>
            <person name="Preece J."/>
            <person name="Michelmore R."/>
        </authorList>
    </citation>
    <scope>NUCLEOTIDE SEQUENCE [LARGE SCALE GENOMIC DNA]</scope>
</reference>
<proteinExistence type="predicted"/>